<dbReference type="InterPro" id="IPR029064">
    <property type="entry name" value="Ribosomal_eL30-like_sf"/>
</dbReference>
<dbReference type="NCBIfam" id="NF005825">
    <property type="entry name" value="PRK07714.1"/>
    <property type="match status" value="1"/>
</dbReference>
<accession>A0A4Y7X1B8</accession>
<dbReference type="InterPro" id="IPR004038">
    <property type="entry name" value="Ribosomal_eL8/eL30/eS12/Gad45"/>
</dbReference>
<proteinExistence type="predicted"/>
<dbReference type="Pfam" id="PF01248">
    <property type="entry name" value="Ribosomal_L7Ae"/>
    <property type="match status" value="1"/>
</dbReference>
<dbReference type="SUPFAM" id="SSF55315">
    <property type="entry name" value="L30e-like"/>
    <property type="match status" value="1"/>
</dbReference>
<feature type="domain" description="Ribosomal protein eL8/eL30/eS12/Gadd45" evidence="1">
    <location>
        <begin position="5"/>
        <end position="95"/>
    </location>
</feature>
<keyword evidence="2" id="KW-0689">Ribosomal protein</keyword>
<organism evidence="2">
    <name type="scientific">Halalkalibacterium halodurans</name>
    <name type="common">Bacillus halodurans</name>
    <dbReference type="NCBI Taxonomy" id="86665"/>
    <lineage>
        <taxon>Bacteria</taxon>
        <taxon>Bacillati</taxon>
        <taxon>Bacillota</taxon>
        <taxon>Bacilli</taxon>
        <taxon>Bacillales</taxon>
        <taxon>Bacillaceae</taxon>
        <taxon>Halalkalibacterium (ex Joshi et al. 2022)</taxon>
    </lineage>
</organism>
<dbReference type="AlphaFoldDB" id="A0A0M0KIV7"/>
<dbReference type="GO" id="GO:0005840">
    <property type="term" value="C:ribosome"/>
    <property type="evidence" value="ECO:0007669"/>
    <property type="project" value="UniProtKB-KW"/>
</dbReference>
<name>A0A0M0KIV7_ALKHA</name>
<dbReference type="OMA" id="ASMNTQK"/>
<dbReference type="Gene3D" id="3.30.1330.30">
    <property type="match status" value="1"/>
</dbReference>
<gene>
    <name evidence="2" type="ORF">AMD02_07920</name>
</gene>
<dbReference type="RefSeq" id="WP_010898567.1">
    <property type="nucleotide sequence ID" value="NZ_CP040441.1"/>
</dbReference>
<dbReference type="EMBL" id="LILD01000001">
    <property type="protein sequence ID" value="KOO38801.1"/>
    <property type="molecule type" value="Genomic_DNA"/>
</dbReference>
<dbReference type="PATRIC" id="fig|136160.3.peg.1912"/>
<accession>A0A0M0KIV7</accession>
<sequence length="101" mass="10921">MSEAKWLSLLGLAARARQLLTGEEQVVKAVQNGQVTLVILSSDAGIHTKKKLLDKCGSYQIPVKVVGNRQMLGRAIGKHERVVIGVKDAGFSRKLAALIDE</sequence>
<dbReference type="SMR" id="A0A0M0KIV7"/>
<comment type="caution">
    <text evidence="2">The sequence shown here is derived from an EMBL/GenBank/DDBJ whole genome shotgun (WGS) entry which is preliminary data.</text>
</comment>
<reference evidence="2" key="1">
    <citation type="submission" date="2015-08" db="EMBL/GenBank/DDBJ databases">
        <title>Complete DNA Sequence of Pseudomonas syringae pv. actinidiae, the Causal Agent of Kiwifruit Canker Disease.</title>
        <authorList>
            <person name="Rikkerink E.H.A."/>
            <person name="Fineran P.C."/>
        </authorList>
    </citation>
    <scope>NUCLEOTIDE SEQUENCE</scope>
    <source>
        <strain evidence="2">DSM 13666</strain>
    </source>
</reference>
<evidence type="ECO:0000259" key="1">
    <source>
        <dbReference type="Pfam" id="PF01248"/>
    </source>
</evidence>
<keyword evidence="2" id="KW-0687">Ribonucleoprotein</keyword>
<protein>
    <submittedName>
        <fullName evidence="2">50S ribosomal protein L7</fullName>
    </submittedName>
</protein>
<evidence type="ECO:0000313" key="2">
    <source>
        <dbReference type="EMBL" id="KOO38801.1"/>
    </source>
</evidence>
<dbReference type="GeneID" id="87597934"/>